<dbReference type="EMBL" id="CAACVS010000531">
    <property type="protein sequence ID" value="VEU43234.1"/>
    <property type="molecule type" value="Genomic_DNA"/>
</dbReference>
<protein>
    <recommendedName>
        <fullName evidence="14">RNA polymerase II transcription factor B subunit 4</fullName>
    </recommendedName>
</protein>
<sequence>MSKQAERSLTILVMDVSPVTWGKREFIRNRRDKERSEKGKGTIGPANLDDLLSAVQAFSSAYSSLERDSALILVGVAGSEVAVVHPRKDDMEEYFNNPESKLDSRKIQSDLLEGVAELVARAAAKQSSGLAGKGGPSSSLAAMASGFSIALCLINRFLVATNAGVSALRDHDSWSRGDGSDQGIITALSGTGGGGKPAAKARAWSPRIFLIQASDDRPSDYNAFMNCVFAAVKQNVVVDGCFVVDPTGKTKTSPYLEQTCDLTGGLLSKPIGSSQSNKALTEILLSVFLPPRSSRPRLNLPGIDDVDFRPRSFDTRALLKIAFVCNQCLSIFETKPVGTCPTCGAEIRLPAAPGGSGSGQAAKKARRG</sequence>
<keyword evidence="6 11" id="KW-0862">Zinc</keyword>
<keyword evidence="9 11" id="KW-0234">DNA repair</keyword>
<dbReference type="GO" id="GO:0006355">
    <property type="term" value="P:regulation of DNA-templated transcription"/>
    <property type="evidence" value="ECO:0007669"/>
    <property type="project" value="InterPro"/>
</dbReference>
<comment type="similarity">
    <text evidence="2 11">Belongs to the TFB4 family.</text>
</comment>
<evidence type="ECO:0000256" key="8">
    <source>
        <dbReference type="ARBA" id="ARBA00023163"/>
    </source>
</evidence>
<evidence type="ECO:0000256" key="1">
    <source>
        <dbReference type="ARBA" id="ARBA00004123"/>
    </source>
</evidence>
<keyword evidence="10 11" id="KW-0539">Nucleus</keyword>
<keyword evidence="8 11" id="KW-0804">Transcription</keyword>
<evidence type="ECO:0000256" key="10">
    <source>
        <dbReference type="ARBA" id="ARBA00023242"/>
    </source>
</evidence>
<keyword evidence="3 11" id="KW-0479">Metal-binding</keyword>
<keyword evidence="5 11" id="KW-0863">Zinc-finger</keyword>
<dbReference type="Gene3D" id="3.40.50.410">
    <property type="entry name" value="von Willebrand factor, type A domain"/>
    <property type="match status" value="1"/>
</dbReference>
<name>A0A448ZMI5_9STRA</name>
<dbReference type="Proteomes" id="UP000291116">
    <property type="component" value="Unassembled WGS sequence"/>
</dbReference>
<keyword evidence="4 11" id="KW-0227">DNA damage</keyword>
<organism evidence="12 13">
    <name type="scientific">Pseudo-nitzschia multistriata</name>
    <dbReference type="NCBI Taxonomy" id="183589"/>
    <lineage>
        <taxon>Eukaryota</taxon>
        <taxon>Sar</taxon>
        <taxon>Stramenopiles</taxon>
        <taxon>Ochrophyta</taxon>
        <taxon>Bacillariophyta</taxon>
        <taxon>Bacillariophyceae</taxon>
        <taxon>Bacillariophycidae</taxon>
        <taxon>Bacillariales</taxon>
        <taxon>Bacillariaceae</taxon>
        <taxon>Pseudo-nitzschia</taxon>
    </lineage>
</organism>
<evidence type="ECO:0000256" key="11">
    <source>
        <dbReference type="RuleBase" id="RU368090"/>
    </source>
</evidence>
<evidence type="ECO:0000256" key="9">
    <source>
        <dbReference type="ARBA" id="ARBA00023204"/>
    </source>
</evidence>
<evidence type="ECO:0000256" key="2">
    <source>
        <dbReference type="ARBA" id="ARBA00005273"/>
    </source>
</evidence>
<reference evidence="12 13" key="1">
    <citation type="submission" date="2019-01" db="EMBL/GenBank/DDBJ databases">
        <authorList>
            <person name="Ferrante I. M."/>
        </authorList>
    </citation>
    <scope>NUCLEOTIDE SEQUENCE [LARGE SCALE GENOMIC DNA]</scope>
    <source>
        <strain evidence="12 13">B856</strain>
    </source>
</reference>
<dbReference type="GO" id="GO:0006289">
    <property type="term" value="P:nucleotide-excision repair"/>
    <property type="evidence" value="ECO:0007669"/>
    <property type="project" value="UniProtKB-UniRule"/>
</dbReference>
<evidence type="ECO:0008006" key="14">
    <source>
        <dbReference type="Google" id="ProtNLM"/>
    </source>
</evidence>
<evidence type="ECO:0000313" key="12">
    <source>
        <dbReference type="EMBL" id="VEU43234.1"/>
    </source>
</evidence>
<evidence type="ECO:0000256" key="5">
    <source>
        <dbReference type="ARBA" id="ARBA00022771"/>
    </source>
</evidence>
<evidence type="ECO:0000313" key="13">
    <source>
        <dbReference type="Proteomes" id="UP000291116"/>
    </source>
</evidence>
<dbReference type="InterPro" id="IPR036465">
    <property type="entry name" value="vWFA_dom_sf"/>
</dbReference>
<proteinExistence type="inferred from homology"/>
<dbReference type="AlphaFoldDB" id="A0A448ZMI5"/>
<gene>
    <name evidence="12" type="ORF">PSNMU_V1.4_AUG-EV-PASAV3_0102830</name>
</gene>
<keyword evidence="13" id="KW-1185">Reference proteome</keyword>
<keyword evidence="7 11" id="KW-0805">Transcription regulation</keyword>
<comment type="subcellular location">
    <subcellularLocation>
        <location evidence="1 11">Nucleus</location>
    </subcellularLocation>
</comment>
<evidence type="ECO:0000256" key="3">
    <source>
        <dbReference type="ARBA" id="ARBA00022723"/>
    </source>
</evidence>
<dbReference type="PANTHER" id="PTHR12831:SF0">
    <property type="entry name" value="GENERAL TRANSCRIPTION FACTOR IIH SUBUNIT 3"/>
    <property type="match status" value="1"/>
</dbReference>
<dbReference type="GO" id="GO:0005675">
    <property type="term" value="C:transcription factor TFIIH holo complex"/>
    <property type="evidence" value="ECO:0007669"/>
    <property type="project" value="UniProtKB-UniRule"/>
</dbReference>
<dbReference type="GO" id="GO:0008270">
    <property type="term" value="F:zinc ion binding"/>
    <property type="evidence" value="ECO:0007669"/>
    <property type="project" value="UniProtKB-KW"/>
</dbReference>
<evidence type="ECO:0000256" key="7">
    <source>
        <dbReference type="ARBA" id="ARBA00023015"/>
    </source>
</evidence>
<evidence type="ECO:0000256" key="4">
    <source>
        <dbReference type="ARBA" id="ARBA00022763"/>
    </source>
</evidence>
<dbReference type="Pfam" id="PF03850">
    <property type="entry name" value="Tfb4"/>
    <property type="match status" value="1"/>
</dbReference>
<dbReference type="PANTHER" id="PTHR12831">
    <property type="entry name" value="TRANSCRIPTION INITIATION FACTOR IIH TFIIH , POLYPEPTIDE 3-RELATED"/>
    <property type="match status" value="1"/>
</dbReference>
<dbReference type="OrthoDB" id="41157at2759"/>
<evidence type="ECO:0000256" key="6">
    <source>
        <dbReference type="ARBA" id="ARBA00022833"/>
    </source>
</evidence>
<dbReference type="GO" id="GO:0000439">
    <property type="term" value="C:transcription factor TFIIH core complex"/>
    <property type="evidence" value="ECO:0007669"/>
    <property type="project" value="UniProtKB-UniRule"/>
</dbReference>
<dbReference type="InterPro" id="IPR004600">
    <property type="entry name" value="TFIIH_Tfb4/GTF2H3"/>
</dbReference>
<accession>A0A448ZMI5</accession>